<name>A0ABP9K628_9SPHN</name>
<gene>
    <name evidence="3" type="ORF">GCM10023208_10080</name>
</gene>
<evidence type="ECO:0000313" key="3">
    <source>
        <dbReference type="EMBL" id="GAA5050809.1"/>
    </source>
</evidence>
<dbReference type="Pfam" id="PF02698">
    <property type="entry name" value="DUF218"/>
    <property type="match status" value="1"/>
</dbReference>
<dbReference type="InterPro" id="IPR051599">
    <property type="entry name" value="Cell_Envelope_Assoc"/>
</dbReference>
<dbReference type="EMBL" id="BAABHV010000009">
    <property type="protein sequence ID" value="GAA5050809.1"/>
    <property type="molecule type" value="Genomic_DNA"/>
</dbReference>
<evidence type="ECO:0000259" key="2">
    <source>
        <dbReference type="Pfam" id="PF02698"/>
    </source>
</evidence>
<dbReference type="RefSeq" id="WP_346032031.1">
    <property type="nucleotide sequence ID" value="NZ_BAABHV010000009.1"/>
</dbReference>
<feature type="domain" description="DUF218" evidence="2">
    <location>
        <begin position="39"/>
        <end position="183"/>
    </location>
</feature>
<feature type="transmembrane region" description="Helical" evidence="1">
    <location>
        <begin position="7"/>
        <end position="27"/>
    </location>
</feature>
<proteinExistence type="predicted"/>
<dbReference type="Gene3D" id="3.40.50.620">
    <property type="entry name" value="HUPs"/>
    <property type="match status" value="1"/>
</dbReference>
<dbReference type="CDD" id="cd06259">
    <property type="entry name" value="YdcF-like"/>
    <property type="match status" value="1"/>
</dbReference>
<keyword evidence="1" id="KW-1133">Transmembrane helix</keyword>
<keyword evidence="1" id="KW-0472">Membrane</keyword>
<keyword evidence="4" id="KW-1185">Reference proteome</keyword>
<dbReference type="Proteomes" id="UP001500518">
    <property type="component" value="Unassembled WGS sequence"/>
</dbReference>
<accession>A0ABP9K628</accession>
<protein>
    <submittedName>
        <fullName evidence="3">YdcF family protein</fullName>
    </submittedName>
</protein>
<dbReference type="PANTHER" id="PTHR30336:SF20">
    <property type="entry name" value="DUF218 DOMAIN-CONTAINING PROTEIN"/>
    <property type="match status" value="1"/>
</dbReference>
<comment type="caution">
    <text evidence="3">The sequence shown here is derived from an EMBL/GenBank/DDBJ whole genome shotgun (WGS) entry which is preliminary data.</text>
</comment>
<organism evidence="3 4">
    <name type="scientific">Erythrobacter westpacificensis</name>
    <dbReference type="NCBI Taxonomy" id="1055231"/>
    <lineage>
        <taxon>Bacteria</taxon>
        <taxon>Pseudomonadati</taxon>
        <taxon>Pseudomonadota</taxon>
        <taxon>Alphaproteobacteria</taxon>
        <taxon>Sphingomonadales</taxon>
        <taxon>Erythrobacteraceae</taxon>
        <taxon>Erythrobacter/Porphyrobacter group</taxon>
        <taxon>Erythrobacter</taxon>
    </lineage>
</organism>
<evidence type="ECO:0000256" key="1">
    <source>
        <dbReference type="SAM" id="Phobius"/>
    </source>
</evidence>
<reference evidence="4" key="1">
    <citation type="journal article" date="2019" name="Int. J. Syst. Evol. Microbiol.">
        <title>The Global Catalogue of Microorganisms (GCM) 10K type strain sequencing project: providing services to taxonomists for standard genome sequencing and annotation.</title>
        <authorList>
            <consortium name="The Broad Institute Genomics Platform"/>
            <consortium name="The Broad Institute Genome Sequencing Center for Infectious Disease"/>
            <person name="Wu L."/>
            <person name="Ma J."/>
        </authorList>
    </citation>
    <scope>NUCLEOTIDE SEQUENCE [LARGE SCALE GENOMIC DNA]</scope>
    <source>
        <strain evidence="4">JCM 18014</strain>
    </source>
</reference>
<sequence>MKPRFNLWRAIVPALIGWVGAIGYWIAVGPEEVPDARADVAIVLGAAVNGEEPSPVFRERIAHGIALYKDGRVQKLLFTGARAEREVIAESEAGLRMALAAGVPGEDILTENESVTTMHNLVEAQLVMRDAGAETALIVSDPLHMRRAMEMAEALGLDAEASATPTSRYQSLSTQAPFLLREIYFMHRFWLFGE</sequence>
<dbReference type="InterPro" id="IPR003848">
    <property type="entry name" value="DUF218"/>
</dbReference>
<dbReference type="InterPro" id="IPR014729">
    <property type="entry name" value="Rossmann-like_a/b/a_fold"/>
</dbReference>
<evidence type="ECO:0000313" key="4">
    <source>
        <dbReference type="Proteomes" id="UP001500518"/>
    </source>
</evidence>
<keyword evidence="1" id="KW-0812">Transmembrane</keyword>
<dbReference type="PANTHER" id="PTHR30336">
    <property type="entry name" value="INNER MEMBRANE PROTEIN, PROBABLE PERMEASE"/>
    <property type="match status" value="1"/>
</dbReference>